<feature type="transmembrane region" description="Helical" evidence="1">
    <location>
        <begin position="12"/>
        <end position="33"/>
    </location>
</feature>
<accession>A0AA42BQK5</accession>
<keyword evidence="1" id="KW-0472">Membrane</keyword>
<dbReference type="Proteomes" id="UP001156102">
    <property type="component" value="Unassembled WGS sequence"/>
</dbReference>
<dbReference type="AlphaFoldDB" id="A0AA42BQK5"/>
<feature type="transmembrane region" description="Helical" evidence="1">
    <location>
        <begin position="129"/>
        <end position="150"/>
    </location>
</feature>
<gene>
    <name evidence="3" type="ORF">NK662_17855</name>
</gene>
<feature type="transmembrane region" description="Helical" evidence="1">
    <location>
        <begin position="162"/>
        <end position="182"/>
    </location>
</feature>
<dbReference type="SMART" id="SM00014">
    <property type="entry name" value="acidPPc"/>
    <property type="match status" value="1"/>
</dbReference>
<feature type="domain" description="Rhodanese" evidence="2">
    <location>
        <begin position="91"/>
        <end position="121"/>
    </location>
</feature>
<organism evidence="3 4">
    <name type="scientific">Ectobacillus ponti</name>
    <dbReference type="NCBI Taxonomy" id="2961894"/>
    <lineage>
        <taxon>Bacteria</taxon>
        <taxon>Bacillati</taxon>
        <taxon>Bacillota</taxon>
        <taxon>Bacilli</taxon>
        <taxon>Bacillales</taxon>
        <taxon>Bacillaceae</taxon>
        <taxon>Ectobacillus</taxon>
    </lineage>
</organism>
<feature type="transmembrane region" description="Helical" evidence="1">
    <location>
        <begin position="188"/>
        <end position="206"/>
    </location>
</feature>
<dbReference type="PROSITE" id="PS50206">
    <property type="entry name" value="RHODANESE_3"/>
    <property type="match status" value="1"/>
</dbReference>
<name>A0AA42BQK5_9BACI</name>
<feature type="transmembrane region" description="Helical" evidence="1">
    <location>
        <begin position="53"/>
        <end position="84"/>
    </location>
</feature>
<dbReference type="Gene3D" id="1.20.144.10">
    <property type="entry name" value="Phosphatidic acid phosphatase type 2/haloperoxidase"/>
    <property type="match status" value="2"/>
</dbReference>
<protein>
    <submittedName>
        <fullName evidence="3">Phosphatase PAP2 family protein</fullName>
    </submittedName>
</protein>
<comment type="caution">
    <text evidence="3">The sequence shown here is derived from an EMBL/GenBank/DDBJ whole genome shotgun (WGS) entry which is preliminary data.</text>
</comment>
<dbReference type="Pfam" id="PF01569">
    <property type="entry name" value="PAP2"/>
    <property type="match status" value="1"/>
</dbReference>
<dbReference type="PANTHER" id="PTHR14969:SF13">
    <property type="entry name" value="AT30094P"/>
    <property type="match status" value="1"/>
</dbReference>
<keyword evidence="1" id="KW-1133">Transmembrane helix</keyword>
<proteinExistence type="predicted"/>
<dbReference type="EMBL" id="JANCLT010000011">
    <property type="protein sequence ID" value="MCP8970390.1"/>
    <property type="molecule type" value="Genomic_DNA"/>
</dbReference>
<dbReference type="InterPro" id="IPR036938">
    <property type="entry name" value="PAP2/HPO_sf"/>
</dbReference>
<keyword evidence="4" id="KW-1185">Reference proteome</keyword>
<sequence>MSQQQNQKSGLSILWMQCIGCFIIFAGIAYLMYEGATYTLDHAGMQLAYTLRSHAVTVLAIGITHMGAGLFEGIVCTAAALLFVWRKQWSAAALLLVNLAGVWLLNDGLKEWFARVRPDEAFRLVAANSYSFPSGHAMGAASFYGALAFLLARRYAAFRIGIWTGGMVLVLLIGLSRVYLGVHYPSDVIAGFAMGAAWLSLNMLAYQSRHALYTSIRKRDTSA</sequence>
<evidence type="ECO:0000259" key="2">
    <source>
        <dbReference type="PROSITE" id="PS50206"/>
    </source>
</evidence>
<dbReference type="RefSeq" id="WP_254760310.1">
    <property type="nucleotide sequence ID" value="NZ_JANCLT010000011.1"/>
</dbReference>
<dbReference type="InterPro" id="IPR000326">
    <property type="entry name" value="PAP2/HPO"/>
</dbReference>
<dbReference type="CDD" id="cd03392">
    <property type="entry name" value="PAP2_like_2"/>
    <property type="match status" value="1"/>
</dbReference>
<dbReference type="SUPFAM" id="SSF48317">
    <property type="entry name" value="Acid phosphatase/Vanadium-dependent haloperoxidase"/>
    <property type="match status" value="1"/>
</dbReference>
<evidence type="ECO:0000256" key="1">
    <source>
        <dbReference type="SAM" id="Phobius"/>
    </source>
</evidence>
<evidence type="ECO:0000313" key="3">
    <source>
        <dbReference type="EMBL" id="MCP8970390.1"/>
    </source>
</evidence>
<keyword evidence="1" id="KW-0812">Transmembrane</keyword>
<reference evidence="3" key="1">
    <citation type="submission" date="2022-07" db="EMBL/GenBank/DDBJ databases">
        <authorList>
            <person name="Li W.-J."/>
            <person name="Deng Q.-Q."/>
        </authorList>
    </citation>
    <scope>NUCLEOTIDE SEQUENCE</scope>
    <source>
        <strain evidence="3">SYSU M60031</strain>
    </source>
</reference>
<evidence type="ECO:0000313" key="4">
    <source>
        <dbReference type="Proteomes" id="UP001156102"/>
    </source>
</evidence>
<dbReference type="InterPro" id="IPR001763">
    <property type="entry name" value="Rhodanese-like_dom"/>
</dbReference>
<feature type="transmembrane region" description="Helical" evidence="1">
    <location>
        <begin position="91"/>
        <end position="109"/>
    </location>
</feature>
<dbReference type="PANTHER" id="PTHR14969">
    <property type="entry name" value="SPHINGOSINE-1-PHOSPHATE PHOSPHOHYDROLASE"/>
    <property type="match status" value="1"/>
</dbReference>